<feature type="domain" description="Carrier" evidence="4">
    <location>
        <begin position="95"/>
        <end position="170"/>
    </location>
</feature>
<dbReference type="InterPro" id="IPR006162">
    <property type="entry name" value="Ppantetheine_attach_site"/>
</dbReference>
<evidence type="ECO:0000313" key="6">
    <source>
        <dbReference type="Proteomes" id="UP000198226"/>
    </source>
</evidence>
<dbReference type="PROSITE" id="PS50075">
    <property type="entry name" value="CARRIER"/>
    <property type="match status" value="1"/>
</dbReference>
<dbReference type="InterPro" id="IPR009081">
    <property type="entry name" value="PP-bd_ACP"/>
</dbReference>
<dbReference type="OrthoDB" id="518159at2"/>
<reference evidence="6" key="1">
    <citation type="submission" date="2016-06" db="EMBL/GenBank/DDBJ databases">
        <authorList>
            <person name="Varghese N."/>
            <person name="Submissions Spin"/>
        </authorList>
    </citation>
    <scope>NUCLEOTIDE SEQUENCE [LARGE SCALE GENOMIC DNA]</scope>
    <source>
        <strain evidence="6">DSM 44983</strain>
    </source>
</reference>
<evidence type="ECO:0000256" key="3">
    <source>
        <dbReference type="ARBA" id="ARBA00022553"/>
    </source>
</evidence>
<sequence length="176" mass="19004">MPAVRKDVEATLVDRPDVDGATVIDYGAPGPVLALVRPDGFCSGPELRDACAEVLEAAASRITVVLATELPDLADGFPDPESLLAESVYVYRYEPATTETEERVVALWNRILDRNRTGVTDDFLDLGGDSVSAVRVVAEIRNEFGVDVDLMRFFNNPSVRHVAALVDAGRDRGTTG</sequence>
<dbReference type="GO" id="GO:0005737">
    <property type="term" value="C:cytoplasm"/>
    <property type="evidence" value="ECO:0007669"/>
    <property type="project" value="TreeGrafter"/>
</dbReference>
<dbReference type="Proteomes" id="UP000198226">
    <property type="component" value="Chromosome I"/>
</dbReference>
<keyword evidence="3" id="KW-0597">Phosphoprotein</keyword>
<dbReference type="InterPro" id="IPR020806">
    <property type="entry name" value="PKS_PP-bd"/>
</dbReference>
<dbReference type="GO" id="GO:0031177">
    <property type="term" value="F:phosphopantetheine binding"/>
    <property type="evidence" value="ECO:0007669"/>
    <property type="project" value="InterPro"/>
</dbReference>
<evidence type="ECO:0000313" key="5">
    <source>
        <dbReference type="EMBL" id="SCG58763.1"/>
    </source>
</evidence>
<dbReference type="Gene3D" id="1.10.1200.10">
    <property type="entry name" value="ACP-like"/>
    <property type="match status" value="1"/>
</dbReference>
<protein>
    <submittedName>
        <fullName evidence="5">Acyl carrier protein</fullName>
    </submittedName>
</protein>
<dbReference type="RefSeq" id="WP_089004026.1">
    <property type="nucleotide sequence ID" value="NZ_LRMV01000007.1"/>
</dbReference>
<proteinExistence type="predicted"/>
<comment type="cofactor">
    <cofactor evidence="1">
        <name>pantetheine 4'-phosphate</name>
        <dbReference type="ChEBI" id="CHEBI:47942"/>
    </cofactor>
</comment>
<dbReference type="Pfam" id="PF00550">
    <property type="entry name" value="PP-binding"/>
    <property type="match status" value="1"/>
</dbReference>
<dbReference type="FunFam" id="1.10.1200.10:FF:000016">
    <property type="entry name" value="Non-ribosomal peptide synthase"/>
    <property type="match status" value="1"/>
</dbReference>
<dbReference type="SUPFAM" id="SSF47336">
    <property type="entry name" value="ACP-like"/>
    <property type="match status" value="1"/>
</dbReference>
<keyword evidence="6" id="KW-1185">Reference proteome</keyword>
<dbReference type="AlphaFoldDB" id="A0A1C5IKV2"/>
<keyword evidence="2" id="KW-0596">Phosphopantetheine</keyword>
<dbReference type="GO" id="GO:0044550">
    <property type="term" value="P:secondary metabolite biosynthetic process"/>
    <property type="evidence" value="ECO:0007669"/>
    <property type="project" value="TreeGrafter"/>
</dbReference>
<evidence type="ECO:0000256" key="2">
    <source>
        <dbReference type="ARBA" id="ARBA00022450"/>
    </source>
</evidence>
<organism evidence="5 6">
    <name type="scientific">Micromonospora rifamycinica</name>
    <dbReference type="NCBI Taxonomy" id="291594"/>
    <lineage>
        <taxon>Bacteria</taxon>
        <taxon>Bacillati</taxon>
        <taxon>Actinomycetota</taxon>
        <taxon>Actinomycetes</taxon>
        <taxon>Micromonosporales</taxon>
        <taxon>Micromonosporaceae</taxon>
        <taxon>Micromonospora</taxon>
    </lineage>
</organism>
<gene>
    <name evidence="5" type="ORF">GA0070623_2642</name>
</gene>
<dbReference type="PROSITE" id="PS00012">
    <property type="entry name" value="PHOSPHOPANTETHEINE"/>
    <property type="match status" value="1"/>
</dbReference>
<dbReference type="SMART" id="SM00823">
    <property type="entry name" value="PKS_PP"/>
    <property type="match status" value="1"/>
</dbReference>
<dbReference type="GO" id="GO:0043041">
    <property type="term" value="P:amino acid activation for nonribosomal peptide biosynthetic process"/>
    <property type="evidence" value="ECO:0007669"/>
    <property type="project" value="TreeGrafter"/>
</dbReference>
<accession>A0A1C5IKV2</accession>
<dbReference type="GO" id="GO:0072330">
    <property type="term" value="P:monocarboxylic acid biosynthetic process"/>
    <property type="evidence" value="ECO:0007669"/>
    <property type="project" value="UniProtKB-ARBA"/>
</dbReference>
<dbReference type="PANTHER" id="PTHR45527:SF1">
    <property type="entry name" value="FATTY ACID SYNTHASE"/>
    <property type="match status" value="1"/>
</dbReference>
<dbReference type="EMBL" id="LT607752">
    <property type="protein sequence ID" value="SCG58763.1"/>
    <property type="molecule type" value="Genomic_DNA"/>
</dbReference>
<evidence type="ECO:0000256" key="1">
    <source>
        <dbReference type="ARBA" id="ARBA00001957"/>
    </source>
</evidence>
<dbReference type="InterPro" id="IPR036736">
    <property type="entry name" value="ACP-like_sf"/>
</dbReference>
<evidence type="ECO:0000259" key="4">
    <source>
        <dbReference type="PROSITE" id="PS50075"/>
    </source>
</evidence>
<name>A0A1C5IKV2_9ACTN</name>
<dbReference type="PANTHER" id="PTHR45527">
    <property type="entry name" value="NONRIBOSOMAL PEPTIDE SYNTHETASE"/>
    <property type="match status" value="1"/>
</dbReference>